<evidence type="ECO:0000313" key="5">
    <source>
        <dbReference type="EMBL" id="WNC69674.1"/>
    </source>
</evidence>
<keyword evidence="6" id="KW-1185">Reference proteome</keyword>
<dbReference type="SUPFAM" id="SSF69593">
    <property type="entry name" value="Glycerol-3-phosphate (1)-acyltransferase"/>
    <property type="match status" value="1"/>
</dbReference>
<reference evidence="6" key="1">
    <citation type="submission" date="2023-09" db="EMBL/GenBank/DDBJ databases">
        <authorList>
            <person name="Li S."/>
            <person name="Li X."/>
            <person name="Zhang C."/>
            <person name="Zhao Z."/>
        </authorList>
    </citation>
    <scope>NUCLEOTIDE SEQUENCE [LARGE SCALE GENOMIC DNA]</scope>
    <source>
        <strain evidence="6">SQ345</strain>
    </source>
</reference>
<proteinExistence type="predicted"/>
<name>A0ABY9TLF6_9GAMM</name>
<evidence type="ECO:0000259" key="4">
    <source>
        <dbReference type="SMART" id="SM00563"/>
    </source>
</evidence>
<comment type="pathway">
    <text evidence="1">Lipid metabolism.</text>
</comment>
<organism evidence="5 6">
    <name type="scientific">Thalassotalea nanhaiensis</name>
    <dbReference type="NCBI Taxonomy" id="3065648"/>
    <lineage>
        <taxon>Bacteria</taxon>
        <taxon>Pseudomonadati</taxon>
        <taxon>Pseudomonadota</taxon>
        <taxon>Gammaproteobacteria</taxon>
        <taxon>Alteromonadales</taxon>
        <taxon>Colwelliaceae</taxon>
        <taxon>Thalassotalea</taxon>
    </lineage>
</organism>
<dbReference type="InterPro" id="IPR002123">
    <property type="entry name" value="Plipid/glycerol_acylTrfase"/>
</dbReference>
<feature type="domain" description="Phospholipid/glycerol acyltransferase" evidence="4">
    <location>
        <begin position="46"/>
        <end position="158"/>
    </location>
</feature>
<accession>A0ABY9TLF6</accession>
<evidence type="ECO:0000256" key="3">
    <source>
        <dbReference type="ARBA" id="ARBA00023315"/>
    </source>
</evidence>
<keyword evidence="3 5" id="KW-0012">Acyltransferase</keyword>
<dbReference type="Proteomes" id="UP001248581">
    <property type="component" value="Chromosome"/>
</dbReference>
<dbReference type="GO" id="GO:0016746">
    <property type="term" value="F:acyltransferase activity"/>
    <property type="evidence" value="ECO:0007669"/>
    <property type="project" value="UniProtKB-KW"/>
</dbReference>
<evidence type="ECO:0000256" key="1">
    <source>
        <dbReference type="ARBA" id="ARBA00005189"/>
    </source>
</evidence>
<sequence length="196" mass="22087">MNNLSSVVPINIPRTNRRFIKWCAGKLFIMLGWRITGSFPNEKKLILAVAPHTSNWDFVIGVIVKLALDLKLNFLGKDAIFFWPFNIWLKAIGGIAIDRKSPHGVVGQMVDKFEQQESLVLALAPEGTRSKVTQWKTGFLHIANKASVPVLPIQIDYKAKQIIFYQARNIGADIEDELQGIKSIFSKDCAKNPHNF</sequence>
<dbReference type="RefSeq" id="WP_348388817.1">
    <property type="nucleotide sequence ID" value="NZ_CP134146.1"/>
</dbReference>
<dbReference type="Pfam" id="PF01553">
    <property type="entry name" value="Acyltransferase"/>
    <property type="match status" value="1"/>
</dbReference>
<dbReference type="PANTHER" id="PTHR10434">
    <property type="entry name" value="1-ACYL-SN-GLYCEROL-3-PHOSPHATE ACYLTRANSFERASE"/>
    <property type="match status" value="1"/>
</dbReference>
<dbReference type="EMBL" id="CP134146">
    <property type="protein sequence ID" value="WNC69674.1"/>
    <property type="molecule type" value="Genomic_DNA"/>
</dbReference>
<evidence type="ECO:0000256" key="2">
    <source>
        <dbReference type="ARBA" id="ARBA00022679"/>
    </source>
</evidence>
<evidence type="ECO:0000313" key="6">
    <source>
        <dbReference type="Proteomes" id="UP001248581"/>
    </source>
</evidence>
<keyword evidence="2" id="KW-0808">Transferase</keyword>
<dbReference type="SMART" id="SM00563">
    <property type="entry name" value="PlsC"/>
    <property type="match status" value="1"/>
</dbReference>
<dbReference type="PANTHER" id="PTHR10434:SF9">
    <property type="entry name" value="PHOSPHOLIPID_GLYCEROL ACYLTRANSFERASE DOMAIN-CONTAINING PROTEIN"/>
    <property type="match status" value="1"/>
</dbReference>
<gene>
    <name evidence="5" type="ORF">RI845_05875</name>
</gene>
<protein>
    <submittedName>
        <fullName evidence="5">1-acyl-sn-glycerol-3-phosphate acyltransferase</fullName>
    </submittedName>
</protein>